<name>A0ABW7UC02_9ACTN</name>
<dbReference type="Proteomes" id="UP001611339">
    <property type="component" value="Unassembled WGS sequence"/>
</dbReference>
<proteinExistence type="predicted"/>
<reference evidence="1 2" key="1">
    <citation type="submission" date="2024-10" db="EMBL/GenBank/DDBJ databases">
        <title>The Natural Products Discovery Center: Release of the First 8490 Sequenced Strains for Exploring Actinobacteria Biosynthetic Diversity.</title>
        <authorList>
            <person name="Kalkreuter E."/>
            <person name="Kautsar S.A."/>
            <person name="Yang D."/>
            <person name="Bader C.D."/>
            <person name="Teijaro C.N."/>
            <person name="Fluegel L."/>
            <person name="Davis C.M."/>
            <person name="Simpson J.R."/>
            <person name="Lauterbach L."/>
            <person name="Steele A.D."/>
            <person name="Gui C."/>
            <person name="Meng S."/>
            <person name="Li G."/>
            <person name="Viehrig K."/>
            <person name="Ye F."/>
            <person name="Su P."/>
            <person name="Kiefer A.F."/>
            <person name="Nichols A."/>
            <person name="Cepeda A.J."/>
            <person name="Yan W."/>
            <person name="Fan B."/>
            <person name="Jiang Y."/>
            <person name="Adhikari A."/>
            <person name="Zheng C.-J."/>
            <person name="Schuster L."/>
            <person name="Cowan T.M."/>
            <person name="Smanski M.J."/>
            <person name="Chevrette M.G."/>
            <person name="De Carvalho L.P.S."/>
            <person name="Shen B."/>
        </authorList>
    </citation>
    <scope>NUCLEOTIDE SEQUENCE [LARGE SCALE GENOMIC DNA]</scope>
    <source>
        <strain evidence="1 2">NPDC020602</strain>
    </source>
</reference>
<protein>
    <submittedName>
        <fullName evidence="1">Uncharacterized protein</fullName>
    </submittedName>
</protein>
<organism evidence="1 2">
    <name type="scientific">Streptomyces litmocidini</name>
    <dbReference type="NCBI Taxonomy" id="67318"/>
    <lineage>
        <taxon>Bacteria</taxon>
        <taxon>Bacillati</taxon>
        <taxon>Actinomycetota</taxon>
        <taxon>Actinomycetes</taxon>
        <taxon>Kitasatosporales</taxon>
        <taxon>Streptomycetaceae</taxon>
        <taxon>Streptomyces</taxon>
    </lineage>
</organism>
<evidence type="ECO:0000313" key="1">
    <source>
        <dbReference type="EMBL" id="MFI1716339.1"/>
    </source>
</evidence>
<accession>A0ABW7UC02</accession>
<comment type="caution">
    <text evidence="1">The sequence shown here is derived from an EMBL/GenBank/DDBJ whole genome shotgun (WGS) entry which is preliminary data.</text>
</comment>
<sequence>MTNVDDSPARLRLDRALDHLSVVLRGMTAREDEVQCDCHWGGEEELARLKAPDVELDPDLLRRTWTAPDWSDHGAVLRRVLPQLARALVGGSGEPVSGMAEVGASFARGRWQEWPAPQAAAVEEFLHAWWAHALTDPEPAVPVHGLLALCTEASATPGPWLAVWEGLDDEVADRHLAETAGRWEYDLLDDRLPWNGWRLDDEEAVRSELAAWLVRHVPARLRARDGHEELLHRVRLLGLTGPARWEDPHWPDRRS</sequence>
<keyword evidence="2" id="KW-1185">Reference proteome</keyword>
<gene>
    <name evidence="1" type="ORF">ACH407_22555</name>
</gene>
<dbReference type="EMBL" id="JBIRUI010000010">
    <property type="protein sequence ID" value="MFI1716339.1"/>
    <property type="molecule type" value="Genomic_DNA"/>
</dbReference>
<dbReference type="RefSeq" id="WP_398710822.1">
    <property type="nucleotide sequence ID" value="NZ_JBIRUI010000010.1"/>
</dbReference>
<evidence type="ECO:0000313" key="2">
    <source>
        <dbReference type="Proteomes" id="UP001611339"/>
    </source>
</evidence>